<evidence type="ECO:0000256" key="2">
    <source>
        <dbReference type="SAM" id="Phobius"/>
    </source>
</evidence>
<feature type="transmembrane region" description="Helical" evidence="2">
    <location>
        <begin position="53"/>
        <end position="82"/>
    </location>
</feature>
<evidence type="ECO:0008006" key="5">
    <source>
        <dbReference type="Google" id="ProtNLM"/>
    </source>
</evidence>
<evidence type="ECO:0000256" key="1">
    <source>
        <dbReference type="SAM" id="MobiDB-lite"/>
    </source>
</evidence>
<feature type="transmembrane region" description="Helical" evidence="2">
    <location>
        <begin position="88"/>
        <end position="111"/>
    </location>
</feature>
<accession>A0A5P1EAG3</accession>
<name>A0A5P1EAG3_ASPOF</name>
<keyword evidence="4" id="KW-1185">Reference proteome</keyword>
<protein>
    <recommendedName>
        <fullName evidence="5">Transmembrane protein</fullName>
    </recommendedName>
</protein>
<feature type="transmembrane region" description="Helical" evidence="2">
    <location>
        <begin position="118"/>
        <end position="138"/>
    </location>
</feature>
<dbReference type="AlphaFoldDB" id="A0A5P1EAG3"/>
<gene>
    <name evidence="3" type="ORF">A4U43_C07F8750</name>
</gene>
<keyword evidence="2" id="KW-1133">Transmembrane helix</keyword>
<keyword evidence="2" id="KW-0812">Transmembrane</keyword>
<organism evidence="3 4">
    <name type="scientific">Asparagus officinalis</name>
    <name type="common">Garden asparagus</name>
    <dbReference type="NCBI Taxonomy" id="4686"/>
    <lineage>
        <taxon>Eukaryota</taxon>
        <taxon>Viridiplantae</taxon>
        <taxon>Streptophyta</taxon>
        <taxon>Embryophyta</taxon>
        <taxon>Tracheophyta</taxon>
        <taxon>Spermatophyta</taxon>
        <taxon>Magnoliopsida</taxon>
        <taxon>Liliopsida</taxon>
        <taxon>Asparagales</taxon>
        <taxon>Asparagaceae</taxon>
        <taxon>Asparagoideae</taxon>
        <taxon>Asparagus</taxon>
    </lineage>
</organism>
<keyword evidence="2" id="KW-0472">Membrane</keyword>
<dbReference type="EMBL" id="CM007387">
    <property type="protein sequence ID" value="ONK62848.1"/>
    <property type="molecule type" value="Genomic_DNA"/>
</dbReference>
<evidence type="ECO:0000313" key="3">
    <source>
        <dbReference type="EMBL" id="ONK62848.1"/>
    </source>
</evidence>
<evidence type="ECO:0000313" key="4">
    <source>
        <dbReference type="Proteomes" id="UP000243459"/>
    </source>
</evidence>
<feature type="region of interest" description="Disordered" evidence="1">
    <location>
        <begin position="160"/>
        <end position="191"/>
    </location>
</feature>
<dbReference type="Gramene" id="ONK62848">
    <property type="protein sequence ID" value="ONK62848"/>
    <property type="gene ID" value="A4U43_C07F8750"/>
</dbReference>
<reference evidence="4" key="1">
    <citation type="journal article" date="2017" name="Nat. Commun.">
        <title>The asparagus genome sheds light on the origin and evolution of a young Y chromosome.</title>
        <authorList>
            <person name="Harkess A."/>
            <person name="Zhou J."/>
            <person name="Xu C."/>
            <person name="Bowers J.E."/>
            <person name="Van der Hulst R."/>
            <person name="Ayyampalayam S."/>
            <person name="Mercati F."/>
            <person name="Riccardi P."/>
            <person name="McKain M.R."/>
            <person name="Kakrana A."/>
            <person name="Tang H."/>
            <person name="Ray J."/>
            <person name="Groenendijk J."/>
            <person name="Arikit S."/>
            <person name="Mathioni S.M."/>
            <person name="Nakano M."/>
            <person name="Shan H."/>
            <person name="Telgmann-Rauber A."/>
            <person name="Kanno A."/>
            <person name="Yue Z."/>
            <person name="Chen H."/>
            <person name="Li W."/>
            <person name="Chen Y."/>
            <person name="Xu X."/>
            <person name="Zhang Y."/>
            <person name="Luo S."/>
            <person name="Chen H."/>
            <person name="Gao J."/>
            <person name="Mao Z."/>
            <person name="Pires J.C."/>
            <person name="Luo M."/>
            <person name="Kudrna D."/>
            <person name="Wing R.A."/>
            <person name="Meyers B.C."/>
            <person name="Yi K."/>
            <person name="Kong H."/>
            <person name="Lavrijsen P."/>
            <person name="Sunseri F."/>
            <person name="Falavigna A."/>
            <person name="Ye Y."/>
            <person name="Leebens-Mack J.H."/>
            <person name="Chen G."/>
        </authorList>
    </citation>
    <scope>NUCLEOTIDE SEQUENCE [LARGE SCALE GENOMIC DNA]</scope>
    <source>
        <strain evidence="4">cv. DH0086</strain>
    </source>
</reference>
<sequence>MNWTWAEGNGLSNQMKIKLGGKSQALTLGWKLICCRFAADGPDSKAKMKSLDFVLSLVAASCCLAFGCVGLLQLLILCFSWLQPLVAWDLVVLASCSACLSFGWSAMLLVLLCVVGQLWLAFGFMLMLGLCFNFVHGFNLLSALVSALGWPLVGEVVEGEEEEGIASEDGNVDTKEGVGGGEAAAGEEAEP</sequence>
<proteinExistence type="predicted"/>
<dbReference type="Proteomes" id="UP000243459">
    <property type="component" value="Chromosome 7"/>
</dbReference>